<feature type="transmembrane region" description="Helical" evidence="1">
    <location>
        <begin position="33"/>
        <end position="51"/>
    </location>
</feature>
<reference evidence="2" key="1">
    <citation type="submission" date="2023-08" db="EMBL/GenBank/DDBJ databases">
        <authorList>
            <person name="Alioto T."/>
            <person name="Alioto T."/>
            <person name="Gomez Garrido J."/>
        </authorList>
    </citation>
    <scope>NUCLEOTIDE SEQUENCE</scope>
</reference>
<evidence type="ECO:0000313" key="2">
    <source>
        <dbReference type="EMBL" id="CAJ1081654.1"/>
    </source>
</evidence>
<organism evidence="2 3">
    <name type="scientific">Xyrichtys novacula</name>
    <name type="common">Pearly razorfish</name>
    <name type="synonym">Hemipteronotus novacula</name>
    <dbReference type="NCBI Taxonomy" id="13765"/>
    <lineage>
        <taxon>Eukaryota</taxon>
        <taxon>Metazoa</taxon>
        <taxon>Chordata</taxon>
        <taxon>Craniata</taxon>
        <taxon>Vertebrata</taxon>
        <taxon>Euteleostomi</taxon>
        <taxon>Actinopterygii</taxon>
        <taxon>Neopterygii</taxon>
        <taxon>Teleostei</taxon>
        <taxon>Neoteleostei</taxon>
        <taxon>Acanthomorphata</taxon>
        <taxon>Eupercaria</taxon>
        <taxon>Labriformes</taxon>
        <taxon>Labridae</taxon>
        <taxon>Xyrichtys</taxon>
    </lineage>
</organism>
<proteinExistence type="predicted"/>
<accession>A0AAV1HA55</accession>
<sequence length="133" mass="15303">MSHINATGLFRRRNPAVNHREDEVGKRNTNTPICRSIILIIIIVFIVFIHLSQKQVQIRRFHPGVPTAIICFSTPGHTDISAINLQPPWLLLRISRPFHSHSQNILSVVNTRQRVIGDNHLHRRVDGGVERRF</sequence>
<evidence type="ECO:0000313" key="3">
    <source>
        <dbReference type="Proteomes" id="UP001178508"/>
    </source>
</evidence>
<protein>
    <submittedName>
        <fullName evidence="2">Uncharacterized protein</fullName>
    </submittedName>
</protein>
<dbReference type="AlphaFoldDB" id="A0AAV1HA55"/>
<dbReference type="Proteomes" id="UP001178508">
    <property type="component" value="Chromosome 20"/>
</dbReference>
<name>A0AAV1HA55_XYRNO</name>
<keyword evidence="1" id="KW-0472">Membrane</keyword>
<keyword evidence="3" id="KW-1185">Reference proteome</keyword>
<gene>
    <name evidence="2" type="ORF">XNOV1_A028656</name>
</gene>
<evidence type="ECO:0000256" key="1">
    <source>
        <dbReference type="SAM" id="Phobius"/>
    </source>
</evidence>
<keyword evidence="1" id="KW-1133">Transmembrane helix</keyword>
<dbReference type="EMBL" id="OY660883">
    <property type="protein sequence ID" value="CAJ1081654.1"/>
    <property type="molecule type" value="Genomic_DNA"/>
</dbReference>
<keyword evidence="1" id="KW-0812">Transmembrane</keyword>